<reference evidence="1 2" key="1">
    <citation type="journal article" date="2015" name="Genome Announc.">
        <title>Complete genome sequences for 35 biothreat assay-relevant bacillus species.</title>
        <authorList>
            <person name="Johnson S.L."/>
            <person name="Daligault H.E."/>
            <person name="Davenport K.W."/>
            <person name="Jaissle J."/>
            <person name="Frey K.G."/>
            <person name="Ladner J.T."/>
            <person name="Broomall S.M."/>
            <person name="Bishop-Lilly K.A."/>
            <person name="Bruce D.C."/>
            <person name="Gibbons H.S."/>
            <person name="Coyne S.R."/>
            <person name="Lo C.C."/>
            <person name="Meincke L."/>
            <person name="Munk A.C."/>
            <person name="Koroleva G.I."/>
            <person name="Rosenzweig C.N."/>
            <person name="Palacios G.F."/>
            <person name="Redden C.L."/>
            <person name="Minogue T.D."/>
            <person name="Chain P.S."/>
        </authorList>
    </citation>
    <scope>NUCLEOTIDE SEQUENCE [LARGE SCALE GENOMIC DNA]</scope>
    <source>
        <strain evidence="2">ATCC 14581 / DSM 32 / JCM 2506 / NBRC 15308 / NCIMB 9376 / NCTC 10342 / NRRL B-14308 / VKM B-512</strain>
    </source>
</reference>
<protein>
    <recommendedName>
        <fullName evidence="3">DUF2524 family protein</fullName>
    </recommendedName>
</protein>
<proteinExistence type="predicted"/>
<dbReference type="AlphaFoldDB" id="A0A0B6AWE9"/>
<evidence type="ECO:0000313" key="2">
    <source>
        <dbReference type="Proteomes" id="UP000031829"/>
    </source>
</evidence>
<dbReference type="RefSeq" id="WP_013059528.1">
    <property type="nucleotide sequence ID" value="NZ_BCVB01000008.1"/>
</dbReference>
<dbReference type="Pfam" id="PF10732">
    <property type="entry name" value="DUF2524"/>
    <property type="match status" value="1"/>
</dbReference>
<dbReference type="EMBL" id="CP009920">
    <property type="protein sequence ID" value="AJI24998.1"/>
    <property type="molecule type" value="Genomic_DNA"/>
</dbReference>
<evidence type="ECO:0008006" key="3">
    <source>
        <dbReference type="Google" id="ProtNLM"/>
    </source>
</evidence>
<dbReference type="HOGENOM" id="CLU_186603_0_0_9"/>
<name>A0A0B6AWE9_PRIM2</name>
<dbReference type="InterPro" id="IPR019668">
    <property type="entry name" value="Uncharacterised_YtzC"/>
</dbReference>
<dbReference type="Proteomes" id="UP000031829">
    <property type="component" value="Chromosome"/>
</dbReference>
<organism evidence="1 2">
    <name type="scientific">Priestia megaterium (strain ATCC 14581 / DSM 32 / CCUG 1817 / JCM 2506 / NBRC 15308 / NCIMB 9376 / NCTC 10342 / NRRL B-14308 / VKM B-512 / Ford 19)</name>
    <name type="common">Bacillus megaterium</name>
    <dbReference type="NCBI Taxonomy" id="1348623"/>
    <lineage>
        <taxon>Bacteria</taxon>
        <taxon>Bacillati</taxon>
        <taxon>Bacillota</taxon>
        <taxon>Bacilli</taxon>
        <taxon>Bacillales</taxon>
        <taxon>Bacillaceae</taxon>
        <taxon>Priestia</taxon>
    </lineage>
</organism>
<accession>A0A0B6AWE9</accession>
<dbReference type="GeneID" id="93645308"/>
<gene>
    <name evidence="1" type="ORF">BG04_1843</name>
</gene>
<dbReference type="KEGG" id="bmeg:BG04_1843"/>
<evidence type="ECO:0000313" key="1">
    <source>
        <dbReference type="EMBL" id="AJI24998.1"/>
    </source>
</evidence>
<sequence>MTTRQAVDQLMQQCEDAIRFGQGQLQEGMKQEHYNDTEYTKAQEKLENAYKEIEEFSHSANAQQREQLYRMRLQVQQLQNKLITTQH</sequence>